<evidence type="ECO:0000313" key="3">
    <source>
        <dbReference type="EMBL" id="CAA2103427.1"/>
    </source>
</evidence>
<name>A0A679J458_9HYPH</name>
<dbReference type="EMBL" id="LR743504">
    <property type="protein sequence ID" value="CAA2103427.1"/>
    <property type="molecule type" value="Genomic_DNA"/>
</dbReference>
<organism evidence="3">
    <name type="scientific">Methylobacterium bullatum</name>
    <dbReference type="NCBI Taxonomy" id="570505"/>
    <lineage>
        <taxon>Bacteria</taxon>
        <taxon>Pseudomonadati</taxon>
        <taxon>Pseudomonadota</taxon>
        <taxon>Alphaproteobacteria</taxon>
        <taxon>Hyphomicrobiales</taxon>
        <taxon>Methylobacteriaceae</taxon>
        <taxon>Methylobacterium</taxon>
    </lineage>
</organism>
<feature type="region of interest" description="Disordered" evidence="1">
    <location>
        <begin position="28"/>
        <end position="65"/>
    </location>
</feature>
<feature type="compositionally biased region" description="Basic and acidic residues" evidence="1">
    <location>
        <begin position="28"/>
        <end position="54"/>
    </location>
</feature>
<sequence length="85" mass="9086">MTTKALLSRSLVCAALVLGVMPAGARDGARRLCPDDADEGGRLRPRDMCPDRSAEQVGAQGGSHRIGDVEVRIGGRVAIDRDMRR</sequence>
<evidence type="ECO:0000256" key="1">
    <source>
        <dbReference type="SAM" id="MobiDB-lite"/>
    </source>
</evidence>
<reference evidence="3" key="1">
    <citation type="submission" date="2019-12" db="EMBL/GenBank/DDBJ databases">
        <authorList>
            <person name="Cremers G."/>
        </authorList>
    </citation>
    <scope>NUCLEOTIDE SEQUENCE</scope>
    <source>
        <strain evidence="3">Mbul1</strain>
    </source>
</reference>
<feature type="signal peptide" evidence="2">
    <location>
        <begin position="1"/>
        <end position="25"/>
    </location>
</feature>
<evidence type="ECO:0000256" key="2">
    <source>
        <dbReference type="SAM" id="SignalP"/>
    </source>
</evidence>
<evidence type="ECO:0008006" key="4">
    <source>
        <dbReference type="Google" id="ProtNLM"/>
    </source>
</evidence>
<dbReference type="AlphaFoldDB" id="A0A679J458"/>
<protein>
    <recommendedName>
        <fullName evidence="4">Secreted protein</fullName>
    </recommendedName>
</protein>
<gene>
    <name evidence="3" type="ORF">MBUL_02190</name>
</gene>
<proteinExistence type="predicted"/>
<accession>A0A679J458</accession>
<keyword evidence="2" id="KW-0732">Signal</keyword>
<feature type="chain" id="PRO_5025338133" description="Secreted protein" evidence="2">
    <location>
        <begin position="26"/>
        <end position="85"/>
    </location>
</feature>